<reference evidence="1 2" key="1">
    <citation type="submission" date="2019-10" db="EMBL/GenBank/DDBJ databases">
        <title>Whole genome shotgun sequence of Acrocarpospora corrugata NBRC 13972.</title>
        <authorList>
            <person name="Ichikawa N."/>
            <person name="Kimura A."/>
            <person name="Kitahashi Y."/>
            <person name="Komaki H."/>
            <person name="Oguchi A."/>
        </authorList>
    </citation>
    <scope>NUCLEOTIDE SEQUENCE [LARGE SCALE GENOMIC DNA]</scope>
    <source>
        <strain evidence="1 2">NBRC 13972</strain>
    </source>
</reference>
<organism evidence="1 2">
    <name type="scientific">Acrocarpospora corrugata</name>
    <dbReference type="NCBI Taxonomy" id="35763"/>
    <lineage>
        <taxon>Bacteria</taxon>
        <taxon>Bacillati</taxon>
        <taxon>Actinomycetota</taxon>
        <taxon>Actinomycetes</taxon>
        <taxon>Streptosporangiales</taxon>
        <taxon>Streptosporangiaceae</taxon>
        <taxon>Acrocarpospora</taxon>
    </lineage>
</organism>
<evidence type="ECO:0000313" key="2">
    <source>
        <dbReference type="Proteomes" id="UP000334990"/>
    </source>
</evidence>
<dbReference type="AlphaFoldDB" id="A0A5M3VWR5"/>
<comment type="caution">
    <text evidence="1">The sequence shown here is derived from an EMBL/GenBank/DDBJ whole genome shotgun (WGS) entry which is preliminary data.</text>
</comment>
<accession>A0A5M3VWR5</accession>
<protein>
    <submittedName>
        <fullName evidence="1">Uncharacterized protein</fullName>
    </submittedName>
</protein>
<evidence type="ECO:0000313" key="1">
    <source>
        <dbReference type="EMBL" id="GES00936.1"/>
    </source>
</evidence>
<dbReference type="RefSeq" id="WP_155337239.1">
    <property type="nucleotide sequence ID" value="NZ_BAAABN010000047.1"/>
</dbReference>
<dbReference type="EMBL" id="BLAD01000047">
    <property type="protein sequence ID" value="GES00936.1"/>
    <property type="molecule type" value="Genomic_DNA"/>
</dbReference>
<keyword evidence="2" id="KW-1185">Reference proteome</keyword>
<name>A0A5M3VWR5_9ACTN</name>
<gene>
    <name evidence="1" type="ORF">Acor_30000</name>
</gene>
<sequence>MIADNGGRFAVTSEPGTATVATMSVPCLRTANQLELIAHPAPRRRGAALLSILRRGKASPGAR</sequence>
<dbReference type="Proteomes" id="UP000334990">
    <property type="component" value="Unassembled WGS sequence"/>
</dbReference>
<proteinExistence type="predicted"/>